<evidence type="ECO:0000313" key="4">
    <source>
        <dbReference type="EMBL" id="TDN29756.1"/>
    </source>
</evidence>
<comment type="caution">
    <text evidence="2">The sequence shown here is derived from an EMBL/GenBank/DDBJ whole genome shotgun (WGS) entry which is preliminary data.</text>
</comment>
<reference evidence="3 6" key="3">
    <citation type="submission" date="2019-01" db="EMBL/GenBank/DDBJ databases">
        <title>The genome sequence of Lactobacillus crispatus L49.</title>
        <authorList>
            <person name="Zhong J."/>
            <person name="Zhang J."/>
        </authorList>
    </citation>
    <scope>NUCLEOTIDE SEQUENCE [LARGE SCALE GENOMIC DNA]</scope>
    <source>
        <strain evidence="3 6">L49</strain>
    </source>
</reference>
<sequence length="113" mass="12979">MKVNIMNKSTIKTAFVTALVLVVGVICIFSFHNSFTDRLNPFISQETSYAQVDKGTQRYYNVKAYNPKTKKNLLLKKVGGYDPSGQYISIQHKGQYVKSIKYITRKQFMQAKE</sequence>
<accession>A0A125P8F9</accession>
<keyword evidence="1" id="KW-1133">Transmembrane helix</keyword>
<dbReference type="STRING" id="47770.GCA_001567095_01782"/>
<protein>
    <submittedName>
        <fullName evidence="3">YxeA family protein</fullName>
    </submittedName>
</protein>
<feature type="transmembrane region" description="Helical" evidence="1">
    <location>
        <begin position="12"/>
        <end position="31"/>
    </location>
</feature>
<gene>
    <name evidence="2" type="ORF">AEL95_02455</name>
    <name evidence="4" type="ORF">CEE75_09990</name>
    <name evidence="3" type="ORF">ERD32_10005</name>
</gene>
<evidence type="ECO:0000313" key="6">
    <source>
        <dbReference type="Proteomes" id="UP000289808"/>
    </source>
</evidence>
<reference evidence="2 5" key="1">
    <citation type="journal article" date="2016" name="Microbiology (Mosc.)">
        <title>Comparison of Lactobacillus crispatus isolates from Lactobacillus-dominated vaginal microbiomes with isolates from microbiomes containing bacterial vaginosis-associated bacteria.</title>
        <authorList>
            <person name="Abdelmaksoud A.A."/>
            <person name="Koparde V.N."/>
            <person name="Sheth N.U."/>
            <person name="Serrano M.G."/>
            <person name="Glascock A.L."/>
            <person name="Fettweis J.M."/>
            <person name="Strauss Iii J.F."/>
            <person name="Buck G.A."/>
            <person name="Jefferson K.K."/>
        </authorList>
    </citation>
    <scope>NUCLEOTIDE SEQUENCE [LARGE SCALE GENOMIC DNA]</scope>
    <source>
        <strain evidence="2 5">VMC3</strain>
    </source>
</reference>
<dbReference type="NCBIfam" id="TIGR01655">
    <property type="entry name" value="yxeA_fam"/>
    <property type="match status" value="1"/>
</dbReference>
<evidence type="ECO:0000313" key="2">
    <source>
        <dbReference type="EMBL" id="KWU04456.1"/>
    </source>
</evidence>
<dbReference type="PANTHER" id="PTHR36433">
    <property type="entry name" value="HYPOTHETICAL CYTOSOLIC PROTEIN"/>
    <property type="match status" value="1"/>
</dbReference>
<dbReference type="Proteomes" id="UP000295195">
    <property type="component" value="Unassembled WGS sequence"/>
</dbReference>
<dbReference type="EMBL" id="LJGP01000008">
    <property type="protein sequence ID" value="KWU04456.1"/>
    <property type="molecule type" value="Genomic_DNA"/>
</dbReference>
<organism evidence="2 5">
    <name type="scientific">Lactobacillus crispatus</name>
    <dbReference type="NCBI Taxonomy" id="47770"/>
    <lineage>
        <taxon>Bacteria</taxon>
        <taxon>Bacillati</taxon>
        <taxon>Bacillota</taxon>
        <taxon>Bacilli</taxon>
        <taxon>Lactobacillales</taxon>
        <taxon>Lactobacillaceae</taxon>
        <taxon>Lactobacillus</taxon>
    </lineage>
</organism>
<keyword evidence="1" id="KW-0812">Transmembrane</keyword>
<dbReference type="Proteomes" id="UP000067598">
    <property type="component" value="Unassembled WGS sequence"/>
</dbReference>
<dbReference type="Proteomes" id="UP000289808">
    <property type="component" value="Unassembled WGS sequence"/>
</dbReference>
<reference evidence="4 7" key="2">
    <citation type="submission" date="2017-06" db="EMBL/GenBank/DDBJ databases">
        <authorList>
            <person name="Swanenburg J."/>
            <person name="Kort R."/>
        </authorList>
    </citation>
    <scope>NUCLEOTIDE SEQUENCE [LARGE SCALE GENOMIC DNA]</scope>
    <source>
        <strain evidence="4 7">RL05</strain>
    </source>
</reference>
<dbReference type="InterPro" id="IPR006542">
    <property type="entry name" value="DUF1093"/>
</dbReference>
<keyword evidence="1" id="KW-0472">Membrane</keyword>
<evidence type="ECO:0000313" key="3">
    <source>
        <dbReference type="EMBL" id="RXF56841.1"/>
    </source>
</evidence>
<dbReference type="EMBL" id="NKLP01000181">
    <property type="protein sequence ID" value="TDN29756.1"/>
    <property type="molecule type" value="Genomic_DNA"/>
</dbReference>
<dbReference type="SUPFAM" id="SSF159121">
    <property type="entry name" value="BC4932-like"/>
    <property type="match status" value="1"/>
</dbReference>
<dbReference type="EMBL" id="SCLX01000076">
    <property type="protein sequence ID" value="RXF56841.1"/>
    <property type="molecule type" value="Genomic_DNA"/>
</dbReference>
<evidence type="ECO:0000313" key="5">
    <source>
        <dbReference type="Proteomes" id="UP000067598"/>
    </source>
</evidence>
<dbReference type="PANTHER" id="PTHR36433:SF3">
    <property type="entry name" value="YXEA FAMILY PROTEIN"/>
    <property type="match status" value="1"/>
</dbReference>
<dbReference type="AlphaFoldDB" id="A0A125P8F9"/>
<dbReference type="PATRIC" id="fig|47770.28.peg.2094"/>
<dbReference type="InterPro" id="IPR036166">
    <property type="entry name" value="YxeA-like_sf"/>
</dbReference>
<name>A0A125P8F9_9LACO</name>
<evidence type="ECO:0000313" key="7">
    <source>
        <dbReference type="Proteomes" id="UP000295195"/>
    </source>
</evidence>
<evidence type="ECO:0000256" key="1">
    <source>
        <dbReference type="SAM" id="Phobius"/>
    </source>
</evidence>
<proteinExistence type="predicted"/>